<dbReference type="AlphaFoldDB" id="A0A367KNC3"/>
<keyword evidence="4" id="KW-0808">Transferase</keyword>
<feature type="non-terminal residue" evidence="10">
    <location>
        <position position="380"/>
    </location>
</feature>
<feature type="transmembrane region" description="Helical" evidence="8">
    <location>
        <begin position="20"/>
        <end position="39"/>
    </location>
</feature>
<evidence type="ECO:0000313" key="10">
    <source>
        <dbReference type="EMBL" id="RCI03669.1"/>
    </source>
</evidence>
<dbReference type="GO" id="GO:0006629">
    <property type="term" value="P:lipid metabolic process"/>
    <property type="evidence" value="ECO:0007669"/>
    <property type="project" value="InterPro"/>
</dbReference>
<keyword evidence="11" id="KW-1185">Reference proteome</keyword>
<evidence type="ECO:0000256" key="4">
    <source>
        <dbReference type="ARBA" id="ARBA00022679"/>
    </source>
</evidence>
<keyword evidence="6 8" id="KW-1133">Transmembrane helix</keyword>
<dbReference type="InterPro" id="IPR044851">
    <property type="entry name" value="Wax_synthase"/>
</dbReference>
<comment type="similarity">
    <text evidence="3">Belongs to the wax synthase family.</text>
</comment>
<keyword evidence="7 8" id="KW-0472">Membrane</keyword>
<dbReference type="STRING" id="4846.A0A367KNC3"/>
<dbReference type="PANTHER" id="PTHR31595:SF57">
    <property type="entry name" value="OS04G0481900 PROTEIN"/>
    <property type="match status" value="1"/>
</dbReference>
<proteinExistence type="inferred from homology"/>
<dbReference type="OrthoDB" id="1077582at2759"/>
<comment type="caution">
    <text evidence="10">The sequence shown here is derived from an EMBL/GenBank/DDBJ whole genome shotgun (WGS) entry which is preliminary data.</text>
</comment>
<organism evidence="10 11">
    <name type="scientific">Rhizopus stolonifer</name>
    <name type="common">Rhizopus nigricans</name>
    <dbReference type="NCBI Taxonomy" id="4846"/>
    <lineage>
        <taxon>Eukaryota</taxon>
        <taxon>Fungi</taxon>
        <taxon>Fungi incertae sedis</taxon>
        <taxon>Mucoromycota</taxon>
        <taxon>Mucoromycotina</taxon>
        <taxon>Mucoromycetes</taxon>
        <taxon>Mucorales</taxon>
        <taxon>Mucorineae</taxon>
        <taxon>Rhizopodaceae</taxon>
        <taxon>Rhizopus</taxon>
    </lineage>
</organism>
<feature type="transmembrane region" description="Helical" evidence="8">
    <location>
        <begin position="51"/>
        <end position="67"/>
    </location>
</feature>
<evidence type="ECO:0000259" key="9">
    <source>
        <dbReference type="Pfam" id="PF13813"/>
    </source>
</evidence>
<accession>A0A367KNC3</accession>
<evidence type="ECO:0000256" key="6">
    <source>
        <dbReference type="ARBA" id="ARBA00022989"/>
    </source>
</evidence>
<dbReference type="EMBL" id="PJQM01000936">
    <property type="protein sequence ID" value="RCI03669.1"/>
    <property type="molecule type" value="Genomic_DNA"/>
</dbReference>
<dbReference type="GO" id="GO:0016020">
    <property type="term" value="C:membrane"/>
    <property type="evidence" value="ECO:0007669"/>
    <property type="project" value="UniProtKB-SubCell"/>
</dbReference>
<name>A0A367KNC3_RHIST</name>
<reference evidence="10 11" key="1">
    <citation type="journal article" date="2018" name="G3 (Bethesda)">
        <title>Phylogenetic and Phylogenomic Definition of Rhizopus Species.</title>
        <authorList>
            <person name="Gryganskyi A.P."/>
            <person name="Golan J."/>
            <person name="Dolatabadi S."/>
            <person name="Mondo S."/>
            <person name="Robb S."/>
            <person name="Idnurm A."/>
            <person name="Muszewska A."/>
            <person name="Steczkiewicz K."/>
            <person name="Masonjones S."/>
            <person name="Liao H.L."/>
            <person name="Gajdeczka M.T."/>
            <person name="Anike F."/>
            <person name="Vuek A."/>
            <person name="Anishchenko I.M."/>
            <person name="Voigt K."/>
            <person name="de Hoog G.S."/>
            <person name="Smith M.E."/>
            <person name="Heitman J."/>
            <person name="Vilgalys R."/>
            <person name="Stajich J.E."/>
        </authorList>
    </citation>
    <scope>NUCLEOTIDE SEQUENCE [LARGE SCALE GENOMIC DNA]</scope>
    <source>
        <strain evidence="10 11">LSU 92-RS-03</strain>
    </source>
</reference>
<dbReference type="PANTHER" id="PTHR31595">
    <property type="entry name" value="LONG-CHAIN-ALCOHOL O-FATTY-ACYLTRANSFERASE 3-RELATED"/>
    <property type="match status" value="1"/>
</dbReference>
<evidence type="ECO:0000256" key="5">
    <source>
        <dbReference type="ARBA" id="ARBA00022692"/>
    </source>
</evidence>
<comment type="subcellular location">
    <subcellularLocation>
        <location evidence="1">Membrane</location>
        <topology evidence="1">Multi-pass membrane protein</topology>
    </subcellularLocation>
</comment>
<keyword evidence="5 8" id="KW-0812">Transmembrane</keyword>
<dbReference type="GO" id="GO:0008374">
    <property type="term" value="F:O-acyltransferase activity"/>
    <property type="evidence" value="ECO:0007669"/>
    <property type="project" value="InterPro"/>
</dbReference>
<protein>
    <recommendedName>
        <fullName evidence="9">Wax synthase domain-containing protein</fullName>
    </recommendedName>
</protein>
<comment type="pathway">
    <text evidence="2">Secondary metabolite biosynthesis.</text>
</comment>
<dbReference type="Proteomes" id="UP000253551">
    <property type="component" value="Unassembled WGS sequence"/>
</dbReference>
<evidence type="ECO:0000256" key="2">
    <source>
        <dbReference type="ARBA" id="ARBA00005179"/>
    </source>
</evidence>
<evidence type="ECO:0000256" key="8">
    <source>
        <dbReference type="SAM" id="Phobius"/>
    </source>
</evidence>
<feature type="domain" description="Wax synthase" evidence="9">
    <location>
        <begin position="200"/>
        <end position="276"/>
    </location>
</feature>
<sequence>MSCFKPMIDIPVWGPLFHLNHTSLCSIYAVSLYIDYYIICHSCITYQKYKYGLMLFHLILPLIFSPVQPAYVTSYIAYPWFMTALGTYVVKIHKQSTSFQTWFKSIVLEGLTDIKPSGETAQFGAARKVLNVVSGLAFAQVFLNPLLPLDPHVLCQYPWYSTKSMYYSVLMGFKGYILMNCSALCLAVIQLVSGIDTIQVFNRPFLATSLQDFWGRRWNLIVRNLFFKQVYHHPETVTGKNKFGRWRAFLLSALIHEVIMSLVNRQITLENFGFFMVQGLGVAIERSLLTRSPLLRHMVTLLFLSLAGKLFLLPFIRSPELILIINKAKREKSTGTIYKFGIILKQTQGGVDDFGKQDSTCVTLEEEHLSATIMLKLLEL</sequence>
<evidence type="ECO:0000256" key="3">
    <source>
        <dbReference type="ARBA" id="ARBA00007282"/>
    </source>
</evidence>
<evidence type="ECO:0000256" key="7">
    <source>
        <dbReference type="ARBA" id="ARBA00023136"/>
    </source>
</evidence>
<dbReference type="Pfam" id="PF13813">
    <property type="entry name" value="MBOAT_2"/>
    <property type="match status" value="1"/>
</dbReference>
<dbReference type="InterPro" id="IPR032805">
    <property type="entry name" value="Wax_synthase_dom"/>
</dbReference>
<evidence type="ECO:0000256" key="1">
    <source>
        <dbReference type="ARBA" id="ARBA00004141"/>
    </source>
</evidence>
<gene>
    <name evidence="10" type="ORF">CU098_002870</name>
</gene>
<evidence type="ECO:0000313" key="11">
    <source>
        <dbReference type="Proteomes" id="UP000253551"/>
    </source>
</evidence>